<organism evidence="2 3">
    <name type="scientific">Clohesyomyces aquaticus</name>
    <dbReference type="NCBI Taxonomy" id="1231657"/>
    <lineage>
        <taxon>Eukaryota</taxon>
        <taxon>Fungi</taxon>
        <taxon>Dikarya</taxon>
        <taxon>Ascomycota</taxon>
        <taxon>Pezizomycotina</taxon>
        <taxon>Dothideomycetes</taxon>
        <taxon>Pleosporomycetidae</taxon>
        <taxon>Pleosporales</taxon>
        <taxon>Lindgomycetaceae</taxon>
        <taxon>Clohesyomyces</taxon>
    </lineage>
</organism>
<dbReference type="Proteomes" id="UP000193144">
    <property type="component" value="Unassembled WGS sequence"/>
</dbReference>
<evidence type="ECO:0000313" key="2">
    <source>
        <dbReference type="EMBL" id="ORY10502.1"/>
    </source>
</evidence>
<proteinExistence type="predicted"/>
<sequence length="121" mass="12940">MDDFVQADIKEGVREETVDLDEDYESGPPTPTAQPSFPLLTPYDPVSHVLLPAPTPVPAVAFAMTSLPTCINANANANAPPPSPHFSQYVNFIPLPSAPLGVEFQRLASSQALKPGTQVDR</sequence>
<protein>
    <submittedName>
        <fullName evidence="2">Uncharacterized protein</fullName>
    </submittedName>
</protein>
<feature type="region of interest" description="Disordered" evidence="1">
    <location>
        <begin position="1"/>
        <end position="39"/>
    </location>
</feature>
<keyword evidence="3" id="KW-1185">Reference proteome</keyword>
<evidence type="ECO:0000256" key="1">
    <source>
        <dbReference type="SAM" id="MobiDB-lite"/>
    </source>
</evidence>
<evidence type="ECO:0000313" key="3">
    <source>
        <dbReference type="Proteomes" id="UP000193144"/>
    </source>
</evidence>
<dbReference type="AlphaFoldDB" id="A0A1Y1ZJS4"/>
<reference evidence="2 3" key="1">
    <citation type="submission" date="2016-07" db="EMBL/GenBank/DDBJ databases">
        <title>Pervasive Adenine N6-methylation of Active Genes in Fungi.</title>
        <authorList>
            <consortium name="DOE Joint Genome Institute"/>
            <person name="Mondo S.J."/>
            <person name="Dannebaum R.O."/>
            <person name="Kuo R.C."/>
            <person name="Labutti K."/>
            <person name="Haridas S."/>
            <person name="Kuo A."/>
            <person name="Salamov A."/>
            <person name="Ahrendt S.R."/>
            <person name="Lipzen A."/>
            <person name="Sullivan W."/>
            <person name="Andreopoulos W.B."/>
            <person name="Clum A."/>
            <person name="Lindquist E."/>
            <person name="Daum C."/>
            <person name="Ramamoorthy G.K."/>
            <person name="Gryganskyi A."/>
            <person name="Culley D."/>
            <person name="Magnuson J.K."/>
            <person name="James T.Y."/>
            <person name="O'Malley M.A."/>
            <person name="Stajich J.E."/>
            <person name="Spatafora J.W."/>
            <person name="Visel A."/>
            <person name="Grigoriev I.V."/>
        </authorList>
    </citation>
    <scope>NUCLEOTIDE SEQUENCE [LARGE SCALE GENOMIC DNA]</scope>
    <source>
        <strain evidence="2 3">CBS 115471</strain>
    </source>
</reference>
<dbReference type="EMBL" id="MCFA01000072">
    <property type="protein sequence ID" value="ORY10502.1"/>
    <property type="molecule type" value="Genomic_DNA"/>
</dbReference>
<feature type="compositionally biased region" description="Basic and acidic residues" evidence="1">
    <location>
        <begin position="8"/>
        <end position="17"/>
    </location>
</feature>
<gene>
    <name evidence="2" type="ORF">BCR34DRAFT_588579</name>
</gene>
<name>A0A1Y1ZJS4_9PLEO</name>
<comment type="caution">
    <text evidence="2">The sequence shown here is derived from an EMBL/GenBank/DDBJ whole genome shotgun (WGS) entry which is preliminary data.</text>
</comment>
<accession>A0A1Y1ZJS4</accession>